<gene>
    <name evidence="2" type="ORF">CWR45_18885</name>
</gene>
<accession>A0A3D8PG74</accession>
<evidence type="ECO:0000313" key="2">
    <source>
        <dbReference type="EMBL" id="RDW15083.1"/>
    </source>
</evidence>
<dbReference type="AlphaFoldDB" id="A0A3D8PG74"/>
<dbReference type="EMBL" id="PIOD01000029">
    <property type="protein sequence ID" value="RDW15083.1"/>
    <property type="molecule type" value="Genomic_DNA"/>
</dbReference>
<keyword evidence="3" id="KW-1185">Reference proteome</keyword>
<dbReference type="Proteomes" id="UP000256520">
    <property type="component" value="Unassembled WGS sequence"/>
</dbReference>
<reference evidence="3" key="1">
    <citation type="submission" date="2017-11" db="EMBL/GenBank/DDBJ databases">
        <authorList>
            <person name="Zhu W."/>
        </authorList>
    </citation>
    <scope>NUCLEOTIDE SEQUENCE [LARGE SCALE GENOMIC DNA]</scope>
    <source>
        <strain evidence="3">CAU 1051</strain>
    </source>
</reference>
<feature type="compositionally biased region" description="Polar residues" evidence="1">
    <location>
        <begin position="37"/>
        <end position="50"/>
    </location>
</feature>
<evidence type="ECO:0000256" key="1">
    <source>
        <dbReference type="SAM" id="MobiDB-lite"/>
    </source>
</evidence>
<proteinExistence type="predicted"/>
<name>A0A3D8PG74_9BACI</name>
<organism evidence="2 3">
    <name type="scientific">Oceanobacillus chungangensis</name>
    <dbReference type="NCBI Taxonomy" id="1229152"/>
    <lineage>
        <taxon>Bacteria</taxon>
        <taxon>Bacillati</taxon>
        <taxon>Bacillota</taxon>
        <taxon>Bacilli</taxon>
        <taxon>Bacillales</taxon>
        <taxon>Bacillaceae</taxon>
        <taxon>Oceanobacillus</taxon>
    </lineage>
</organism>
<comment type="caution">
    <text evidence="2">The sequence shown here is derived from an EMBL/GenBank/DDBJ whole genome shotgun (WGS) entry which is preliminary data.</text>
</comment>
<evidence type="ECO:0000313" key="3">
    <source>
        <dbReference type="Proteomes" id="UP000256520"/>
    </source>
</evidence>
<sequence length="71" mass="7882">MREENALLSNIDIENYYYSHIPAEKIHEDSCGKKSIGETTKSDSASRLTSSPRKAKCIFGATGQRAFDILS</sequence>
<feature type="region of interest" description="Disordered" evidence="1">
    <location>
        <begin position="29"/>
        <end position="50"/>
    </location>
</feature>
<protein>
    <submittedName>
        <fullName evidence="2">Uncharacterized protein</fullName>
    </submittedName>
</protein>